<feature type="region of interest" description="Disordered" evidence="1">
    <location>
        <begin position="1"/>
        <end position="57"/>
    </location>
</feature>
<evidence type="ECO:0000313" key="3">
    <source>
        <dbReference type="Proteomes" id="UP000010846"/>
    </source>
</evidence>
<dbReference type="HOGENOM" id="CLU_2257288_0_0_2"/>
<keyword evidence="3" id="KW-1185">Reference proteome</keyword>
<organism evidence="2 3">
    <name type="scientific">Halovivax ruber (strain DSM 18193 / JCM 13892 / XH-70)</name>
    <dbReference type="NCBI Taxonomy" id="797302"/>
    <lineage>
        <taxon>Archaea</taxon>
        <taxon>Methanobacteriati</taxon>
        <taxon>Methanobacteriota</taxon>
        <taxon>Stenosarchaea group</taxon>
        <taxon>Halobacteria</taxon>
        <taxon>Halobacteriales</taxon>
        <taxon>Natrialbaceae</taxon>
        <taxon>Halovivax</taxon>
    </lineage>
</organism>
<dbReference type="Proteomes" id="UP000010846">
    <property type="component" value="Chromosome"/>
</dbReference>
<accession>L0IB88</accession>
<proteinExistence type="predicted"/>
<dbReference type="KEGG" id="hru:Halru_0584"/>
<evidence type="ECO:0000256" key="1">
    <source>
        <dbReference type="SAM" id="MobiDB-lite"/>
    </source>
</evidence>
<feature type="compositionally biased region" description="Polar residues" evidence="1">
    <location>
        <begin position="1"/>
        <end position="24"/>
    </location>
</feature>
<protein>
    <submittedName>
        <fullName evidence="2">Uncharacterized protein</fullName>
    </submittedName>
</protein>
<dbReference type="EMBL" id="CP003050">
    <property type="protein sequence ID" value="AGB15217.1"/>
    <property type="molecule type" value="Genomic_DNA"/>
</dbReference>
<sequence>MSGMTPNGVSATQSPNSQVTQSTGPTRSPFRRPRPRLEPVQPALETDETFGPTARYGRSKATIATCANADTGASDVGSAAALEGSIVDITDGDVAGTNTSAER</sequence>
<name>L0IB88_HALRX</name>
<gene>
    <name evidence="2" type="ordered locus">Halru_0584</name>
</gene>
<evidence type="ECO:0000313" key="2">
    <source>
        <dbReference type="EMBL" id="AGB15217.1"/>
    </source>
</evidence>
<dbReference type="AlphaFoldDB" id="L0IB88"/>
<reference evidence="2" key="1">
    <citation type="submission" date="2011-09" db="EMBL/GenBank/DDBJ databases">
        <title>Complete sequence of Halovivax ruber XH-70.</title>
        <authorList>
            <consortium name="US DOE Joint Genome Institute"/>
            <person name="Lucas S."/>
            <person name="Han J."/>
            <person name="Lapidus A."/>
            <person name="Cheng J.-F."/>
            <person name="Goodwin L."/>
            <person name="Pitluck S."/>
            <person name="Peters L."/>
            <person name="Mikhailova N."/>
            <person name="Davenport K."/>
            <person name="Detter J.C."/>
            <person name="Han C."/>
            <person name="Tapia R."/>
            <person name="Land M."/>
            <person name="Hauser L."/>
            <person name="Kyrpides N."/>
            <person name="Ivanova N."/>
            <person name="Pagani I."/>
            <person name="Sproer C."/>
            <person name="Anderson I."/>
            <person name="Woyke T."/>
        </authorList>
    </citation>
    <scope>NUCLEOTIDE SEQUENCE</scope>
    <source>
        <strain evidence="2">XH-70</strain>
    </source>
</reference>